<sequence>MQSDDLFLRKFCRQRPRPTLATVNFDSKRDGGVRARVVAGEWPPRRDEEGVDGESLATPGMVGLNLRSVGFRGHIMQRSNSDVTLGDLDSSGKAGGKATRAPGEKAGAPGDSGVILHREYGSLSSLERQTGLSATHDPRADDRGMLSPSALRFKDPFLLLGLQGAPPEPDGFFRTLSAPVGETPKPAKPPKPEGLGKKSKPSPPQVPQPGPYDNLGSVTWVRNFAHYDVQSILFDLSEAASNRDSIGRKKNITSGASAASTMRPLAQATPSSPSQGGGGGTVEDPEQGQLDEGDGNDNELLLSCPHFRNEMGGDERAGLGRTHRQGGLWLSLRNPNDAVSVLEEPRESHIQQQGKSNYFIEHADLGAHYYRKYFYMKDHQNFFGIDERLGPVAISFRREEKEGSSGAQYNYRIIFRTTELKTLRGSILEESVPSAARHTTPRGLSPKRLLEFIIPELNLHCLRLASTSPKVRDTLLKLDEQGLNFQRKVGVMYCRSGQSSEEDMYNNESSGPAFEEFLELLGERVNLKGWEKYRAQLDTKTDSTGTQSLYTRYQDYEIMFHVSTMLPYTANNTQQLLRKRHIGNDIVTIVFQEPGALPFTPKSIRSHFQHVFIIVQVDKSCSGQSYYRVAVTRSKDVPLFGPLFPKGARFPSSPAFRDFLLAKAVNAENAAEKAEKFRSMATRTRQEYLKDLAENYVTTTPIDSSTKFPLLSLGGKRKDKLRGAKGAELHSAGALVWAVVASSGNDEDAGGTKLPCLLGVSAESVVLIERYTRRVVFNCCCRDVIGWKAVTDSRAVGGPYLDIFYERGEAVSISVMDSQAEEIREMVQRLELVTRGCEAREVTPLRDGVGQPGFLMSDEGFVTELQRFGYAESGGLQLGARVVRLCSHALVHLSPEERARLLRTAHKIHITVIPPDENGKPRRSFSELYQKAIQDAERKPGEGQSGEAWVLDPREGEEEETEKEAWEQREVEEMEEMEESARGGEAEDSLQVKELDTVNQEDQPDRGTFLSPASLPLLRATSLQDHPPCQITDETTPSQFTRSFSLERHQAYQESCDGHVYDNVSVKVDTHIYENPGELRDATPDLILAVKPKMPQDEQQFIGADLGEENASASDVTVPVTRPSCLDRAERNSRALSLHHSITKILSETTDSSEEEWQSIADLATACRSILEALSQEDDRKAGDGSQEEDSLEDGKLKDMKDSESSGHLEEKVSQLEAMLKRLQDDLQKGEQRSTADLGVVVATWVSTRTHVRHIIKQEKEDKAVLQAEVQSLRQNNQRLQEESQSTVARLIKVTELLCNVNKPC</sequence>
<protein>
    <submittedName>
        <fullName evidence="1">Uncharacterized protein</fullName>
    </submittedName>
</protein>
<reference evidence="1" key="1">
    <citation type="submission" date="2021-05" db="EMBL/GenBank/DDBJ databases">
        <authorList>
            <person name="Pan Q."/>
            <person name="Jouanno E."/>
            <person name="Zahm M."/>
            <person name="Klopp C."/>
            <person name="Cabau C."/>
            <person name="Louis A."/>
            <person name="Berthelot C."/>
            <person name="Parey E."/>
            <person name="Roest Crollius H."/>
            <person name="Montfort J."/>
            <person name="Robinson-Rechavi M."/>
            <person name="Bouchez O."/>
            <person name="Lampietro C."/>
            <person name="Lopez Roques C."/>
            <person name="Donnadieu C."/>
            <person name="Postlethwait J."/>
            <person name="Bobe J."/>
            <person name="Dillon D."/>
            <person name="Chandos A."/>
            <person name="von Hippel F."/>
            <person name="Guiguen Y."/>
        </authorList>
    </citation>
    <scope>NUCLEOTIDE SEQUENCE</scope>
    <source>
        <strain evidence="1">YG-Jan2019</strain>
    </source>
</reference>
<keyword evidence="2" id="KW-1185">Reference proteome</keyword>
<evidence type="ECO:0000313" key="2">
    <source>
        <dbReference type="Proteomes" id="UP001157502"/>
    </source>
</evidence>
<comment type="caution">
    <text evidence="1">The sequence shown here is derived from an EMBL/GenBank/DDBJ whole genome shotgun (WGS) entry which is preliminary data.</text>
</comment>
<accession>A0ACC2FZE6</accession>
<proteinExistence type="predicted"/>
<dbReference type="EMBL" id="CM055747">
    <property type="protein sequence ID" value="KAJ7996630.1"/>
    <property type="molecule type" value="Genomic_DNA"/>
</dbReference>
<evidence type="ECO:0000313" key="1">
    <source>
        <dbReference type="EMBL" id="KAJ7996630.1"/>
    </source>
</evidence>
<dbReference type="Proteomes" id="UP001157502">
    <property type="component" value="Chromosome 20"/>
</dbReference>
<organism evidence="1 2">
    <name type="scientific">Dallia pectoralis</name>
    <name type="common">Alaska blackfish</name>
    <dbReference type="NCBI Taxonomy" id="75939"/>
    <lineage>
        <taxon>Eukaryota</taxon>
        <taxon>Metazoa</taxon>
        <taxon>Chordata</taxon>
        <taxon>Craniata</taxon>
        <taxon>Vertebrata</taxon>
        <taxon>Euteleostomi</taxon>
        <taxon>Actinopterygii</taxon>
        <taxon>Neopterygii</taxon>
        <taxon>Teleostei</taxon>
        <taxon>Protacanthopterygii</taxon>
        <taxon>Esociformes</taxon>
        <taxon>Umbridae</taxon>
        <taxon>Dallia</taxon>
    </lineage>
</organism>
<gene>
    <name evidence="1" type="ORF">DPEC_G00239040</name>
</gene>
<name>A0ACC2FZE6_DALPE</name>